<dbReference type="Gene3D" id="1.10.238.10">
    <property type="entry name" value="EF-hand"/>
    <property type="match status" value="1"/>
</dbReference>
<dbReference type="PANTHER" id="PTHR10891">
    <property type="entry name" value="EF-HAND CALCIUM-BINDING DOMAIN CONTAINING PROTEIN"/>
    <property type="match status" value="1"/>
</dbReference>
<reference evidence="6 7" key="1">
    <citation type="journal article" date="2023" name="Hortic Res">
        <title>Pangenome of water caltrop reveals structural variations and asymmetric subgenome divergence after allopolyploidization.</title>
        <authorList>
            <person name="Zhang X."/>
            <person name="Chen Y."/>
            <person name="Wang L."/>
            <person name="Yuan Y."/>
            <person name="Fang M."/>
            <person name="Shi L."/>
            <person name="Lu R."/>
            <person name="Comes H.P."/>
            <person name="Ma Y."/>
            <person name="Chen Y."/>
            <person name="Huang G."/>
            <person name="Zhou Y."/>
            <person name="Zheng Z."/>
            <person name="Qiu Y."/>
        </authorList>
    </citation>
    <scope>NUCLEOTIDE SEQUENCE [LARGE SCALE GENOMIC DNA]</scope>
    <source>
        <strain evidence="6">F231</strain>
    </source>
</reference>
<dbReference type="FunFam" id="1.10.238.10:FF:000003">
    <property type="entry name" value="Calmodulin A"/>
    <property type="match status" value="1"/>
</dbReference>
<evidence type="ECO:0000313" key="7">
    <source>
        <dbReference type="Proteomes" id="UP001346149"/>
    </source>
</evidence>
<protein>
    <recommendedName>
        <fullName evidence="5">EF-hand domain-containing protein</fullName>
    </recommendedName>
</protein>
<feature type="domain" description="EF-hand" evidence="5">
    <location>
        <begin position="186"/>
        <end position="219"/>
    </location>
</feature>
<feature type="region of interest" description="Disordered" evidence="4">
    <location>
        <begin position="26"/>
        <end position="67"/>
    </location>
</feature>
<evidence type="ECO:0000256" key="4">
    <source>
        <dbReference type="SAM" id="MobiDB-lite"/>
    </source>
</evidence>
<evidence type="ECO:0000256" key="1">
    <source>
        <dbReference type="ARBA" id="ARBA00022723"/>
    </source>
</evidence>
<keyword evidence="7" id="KW-1185">Reference proteome</keyword>
<dbReference type="InterPro" id="IPR039647">
    <property type="entry name" value="EF_hand_pair_protein_CML-like"/>
</dbReference>
<keyword evidence="3" id="KW-0106">Calcium</keyword>
<accession>A0AAN7MHB6</accession>
<dbReference type="CDD" id="cd00051">
    <property type="entry name" value="EFh"/>
    <property type="match status" value="1"/>
</dbReference>
<gene>
    <name evidence="6" type="ORF">SAY86_029481</name>
</gene>
<evidence type="ECO:0000259" key="5">
    <source>
        <dbReference type="PROSITE" id="PS50222"/>
    </source>
</evidence>
<feature type="compositionally biased region" description="Low complexity" evidence="4">
    <location>
        <begin position="32"/>
        <end position="50"/>
    </location>
</feature>
<dbReference type="InterPro" id="IPR018247">
    <property type="entry name" value="EF_Hand_1_Ca_BS"/>
</dbReference>
<dbReference type="GO" id="GO:0005509">
    <property type="term" value="F:calcium ion binding"/>
    <property type="evidence" value="ECO:0007669"/>
    <property type="project" value="InterPro"/>
</dbReference>
<dbReference type="PROSITE" id="PS50222">
    <property type="entry name" value="EF_HAND_2"/>
    <property type="match status" value="2"/>
</dbReference>
<comment type="caution">
    <text evidence="6">The sequence shown here is derived from an EMBL/GenBank/DDBJ whole genome shotgun (WGS) entry which is preliminary data.</text>
</comment>
<proteinExistence type="predicted"/>
<sequence length="219" mass="23607">MVAMRFIKVSSIKAFSFSPKRLFRSRKDRTSGSRSDPSSFSYGSSSSDASVHGKGGDSGTPTSVLPGASGDWSNASLEHLPSSFKLYGHGSVSKKQLEALLCRLGDEPLSRDEVALMLRQVGCPAEDDGAYVSVEALLSTLGCTSTACDAAELRETFEFFDADHDGRITAEELLQVFKTALGDEGCSLEDCRRMIAEVGKGGNGFVCFEDFAQMMELQR</sequence>
<dbReference type="SUPFAM" id="SSF47473">
    <property type="entry name" value="EF-hand"/>
    <property type="match status" value="1"/>
</dbReference>
<dbReference type="AlphaFoldDB" id="A0AAN7MHB6"/>
<dbReference type="Pfam" id="PF13499">
    <property type="entry name" value="EF-hand_7"/>
    <property type="match status" value="1"/>
</dbReference>
<name>A0AAN7MHB6_TRANT</name>
<dbReference type="SMART" id="SM00054">
    <property type="entry name" value="EFh"/>
    <property type="match status" value="2"/>
</dbReference>
<dbReference type="PROSITE" id="PS00018">
    <property type="entry name" value="EF_HAND_1"/>
    <property type="match status" value="1"/>
</dbReference>
<keyword evidence="1" id="KW-0479">Metal-binding</keyword>
<dbReference type="EMBL" id="JAXQNO010000006">
    <property type="protein sequence ID" value="KAK4797155.1"/>
    <property type="molecule type" value="Genomic_DNA"/>
</dbReference>
<organism evidence="6 7">
    <name type="scientific">Trapa natans</name>
    <name type="common">Water chestnut</name>
    <dbReference type="NCBI Taxonomy" id="22666"/>
    <lineage>
        <taxon>Eukaryota</taxon>
        <taxon>Viridiplantae</taxon>
        <taxon>Streptophyta</taxon>
        <taxon>Embryophyta</taxon>
        <taxon>Tracheophyta</taxon>
        <taxon>Spermatophyta</taxon>
        <taxon>Magnoliopsida</taxon>
        <taxon>eudicotyledons</taxon>
        <taxon>Gunneridae</taxon>
        <taxon>Pentapetalae</taxon>
        <taxon>rosids</taxon>
        <taxon>malvids</taxon>
        <taxon>Myrtales</taxon>
        <taxon>Lythraceae</taxon>
        <taxon>Trapa</taxon>
    </lineage>
</organism>
<evidence type="ECO:0000256" key="3">
    <source>
        <dbReference type="ARBA" id="ARBA00022837"/>
    </source>
</evidence>
<dbReference type="InterPro" id="IPR002048">
    <property type="entry name" value="EF_hand_dom"/>
</dbReference>
<dbReference type="InterPro" id="IPR011992">
    <property type="entry name" value="EF-hand-dom_pair"/>
</dbReference>
<dbReference type="Proteomes" id="UP001346149">
    <property type="component" value="Unassembled WGS sequence"/>
</dbReference>
<feature type="domain" description="EF-hand" evidence="5">
    <location>
        <begin position="148"/>
        <end position="183"/>
    </location>
</feature>
<evidence type="ECO:0000256" key="2">
    <source>
        <dbReference type="ARBA" id="ARBA00022737"/>
    </source>
</evidence>
<keyword evidence="2" id="KW-0677">Repeat</keyword>
<evidence type="ECO:0000313" key="6">
    <source>
        <dbReference type="EMBL" id="KAK4797155.1"/>
    </source>
</evidence>